<evidence type="ECO:0000256" key="5">
    <source>
        <dbReference type="ARBA" id="ARBA00023186"/>
    </source>
</evidence>
<keyword evidence="5" id="KW-0143">Chaperone</keyword>
<comment type="similarity">
    <text evidence="1">Belongs to the SIMIBI class G3E GTPase family. ArgK/MeaB subfamily.</text>
</comment>
<protein>
    <submittedName>
        <fullName evidence="6">Transporter</fullName>
    </submittedName>
</protein>
<proteinExistence type="inferred from homology"/>
<dbReference type="PANTHER" id="PTHR43087:SF1">
    <property type="entry name" value="LAO_AO TRANSPORT SYSTEM ATPASE"/>
    <property type="match status" value="1"/>
</dbReference>
<dbReference type="AlphaFoldDB" id="A0A0X1KTE7"/>
<dbReference type="RefSeq" id="WP_081708907.1">
    <property type="nucleotide sequence ID" value="NC_022795.1"/>
</dbReference>
<keyword evidence="4" id="KW-0342">GTP-binding</keyword>
<evidence type="ECO:0000313" key="6">
    <source>
        <dbReference type="EMBL" id="AJC74569.1"/>
    </source>
</evidence>
<reference evidence="6 7" key="1">
    <citation type="submission" date="2014-01" db="EMBL/GenBank/DDBJ databases">
        <title>Genome sequencing of Thermotog hypogea.</title>
        <authorList>
            <person name="Zhang X."/>
            <person name="Alvare G."/>
            <person name="Fristensky B."/>
            <person name="Chen L."/>
            <person name="Suen T."/>
            <person name="Chen Q."/>
            <person name="Ma K."/>
        </authorList>
    </citation>
    <scope>NUCLEOTIDE SEQUENCE [LARGE SCALE GENOMIC DNA]</scope>
    <source>
        <strain evidence="6 7">DSM 11164</strain>
    </source>
</reference>
<evidence type="ECO:0000256" key="4">
    <source>
        <dbReference type="ARBA" id="ARBA00023134"/>
    </source>
</evidence>
<dbReference type="NCBIfam" id="TIGR00750">
    <property type="entry name" value="lao"/>
    <property type="match status" value="1"/>
</dbReference>
<dbReference type="InterPro" id="IPR052040">
    <property type="entry name" value="GTPase/Isobutyryl-CoA_mutase"/>
</dbReference>
<keyword evidence="2" id="KW-0547">Nucleotide-binding</keyword>
<name>A0A0X1KTE7_9THEM</name>
<dbReference type="EMBL" id="CP007141">
    <property type="protein sequence ID" value="AJC74569.1"/>
    <property type="molecule type" value="Genomic_DNA"/>
</dbReference>
<dbReference type="InterPro" id="IPR005129">
    <property type="entry name" value="GTPase_ArgK"/>
</dbReference>
<evidence type="ECO:0000256" key="2">
    <source>
        <dbReference type="ARBA" id="ARBA00022741"/>
    </source>
</evidence>
<dbReference type="PANTHER" id="PTHR43087">
    <property type="entry name" value="LYSINE/ARGININE/ORNITHINE TRANSPORT SYSTEM KINASE"/>
    <property type="match status" value="1"/>
</dbReference>
<evidence type="ECO:0000256" key="1">
    <source>
        <dbReference type="ARBA" id="ARBA00009625"/>
    </source>
</evidence>
<dbReference type="KEGG" id="phy:AJ81_10690"/>
<dbReference type="GO" id="GO:0003924">
    <property type="term" value="F:GTPase activity"/>
    <property type="evidence" value="ECO:0007669"/>
    <property type="project" value="InterPro"/>
</dbReference>
<sequence>MDHKQIAKLITLIENEPDRSRDILKKLPKRICPVIGFTGSPGVGKSTLIDQVIARLRSIGKTVAVVAVDPSSPFSQGAFLGDRVRMKKHFLDEGVFIRSMASRGALGGLNESIYDVVELLESVGFDYVLIETVGVGQAEIEVRYVADVVVLVLSPGFGDEMQLLKAGVMEIADIYVVNKSDLEGNDSLYDQLVGFLTFAGRDASSVVKTTALNGNGVEELVDKVITLWKSLAETERLKQMRKERLKHHTETLARRTLQRYLSTVDSQDPYESVELALKSMCERLKYGQGGGT</sequence>
<dbReference type="Proteomes" id="UP000077469">
    <property type="component" value="Chromosome"/>
</dbReference>
<dbReference type="InterPro" id="IPR027417">
    <property type="entry name" value="P-loop_NTPase"/>
</dbReference>
<dbReference type="SUPFAM" id="SSF52540">
    <property type="entry name" value="P-loop containing nucleoside triphosphate hydrolases"/>
    <property type="match status" value="1"/>
</dbReference>
<dbReference type="GO" id="GO:0005525">
    <property type="term" value="F:GTP binding"/>
    <property type="evidence" value="ECO:0007669"/>
    <property type="project" value="UniProtKB-KW"/>
</dbReference>
<evidence type="ECO:0000256" key="3">
    <source>
        <dbReference type="ARBA" id="ARBA00022801"/>
    </source>
</evidence>
<dbReference type="PaxDb" id="1123384-AJ81_10690"/>
<dbReference type="OrthoDB" id="9778292at2"/>
<organism evidence="6 7">
    <name type="scientific">Pseudothermotoga hypogea DSM 11164 = NBRC 106472</name>
    <dbReference type="NCBI Taxonomy" id="1123384"/>
    <lineage>
        <taxon>Bacteria</taxon>
        <taxon>Thermotogati</taxon>
        <taxon>Thermotogota</taxon>
        <taxon>Thermotogae</taxon>
        <taxon>Thermotogales</taxon>
        <taxon>Thermotogaceae</taxon>
        <taxon>Pseudothermotoga</taxon>
    </lineage>
</organism>
<keyword evidence="3" id="KW-0378">Hydrolase</keyword>
<keyword evidence="7" id="KW-1185">Reference proteome</keyword>
<dbReference type="STRING" id="1123384.AJ81_10690"/>
<evidence type="ECO:0000313" key="7">
    <source>
        <dbReference type="Proteomes" id="UP000077469"/>
    </source>
</evidence>
<dbReference type="Pfam" id="PF03308">
    <property type="entry name" value="MeaB"/>
    <property type="match status" value="1"/>
</dbReference>
<gene>
    <name evidence="6" type="ORF">AJ81_10690</name>
</gene>
<dbReference type="Gene3D" id="3.40.50.300">
    <property type="entry name" value="P-loop containing nucleotide triphosphate hydrolases"/>
    <property type="match status" value="1"/>
</dbReference>
<accession>A0A0X1KTE7</accession>